<dbReference type="Proteomes" id="UP000215043">
    <property type="component" value="Chromosome"/>
</dbReference>
<dbReference type="InterPro" id="IPR036188">
    <property type="entry name" value="FAD/NAD-bd_sf"/>
</dbReference>
<dbReference type="Gene3D" id="3.50.50.60">
    <property type="entry name" value="FAD/NAD(P)-binding domain"/>
    <property type="match status" value="1"/>
</dbReference>
<evidence type="ECO:0000313" key="4">
    <source>
        <dbReference type="Proteomes" id="UP000215043"/>
    </source>
</evidence>
<organism evidence="1 4">
    <name type="scientific">Actinopolyspora erythraea</name>
    <dbReference type="NCBI Taxonomy" id="414996"/>
    <lineage>
        <taxon>Bacteria</taxon>
        <taxon>Bacillati</taxon>
        <taxon>Actinomycetota</taxon>
        <taxon>Actinomycetes</taxon>
        <taxon>Actinopolysporales</taxon>
        <taxon>Actinopolysporaceae</taxon>
        <taxon>Actinopolyspora</taxon>
    </lineage>
</organism>
<evidence type="ECO:0000313" key="1">
    <source>
        <dbReference type="EMBL" id="ASU79414.1"/>
    </source>
</evidence>
<dbReference type="Pfam" id="PF13450">
    <property type="entry name" value="NAD_binding_8"/>
    <property type="match status" value="1"/>
</dbReference>
<evidence type="ECO:0000313" key="2">
    <source>
        <dbReference type="EMBL" id="KGI80970.1"/>
    </source>
</evidence>
<dbReference type="SUPFAM" id="SSF51905">
    <property type="entry name" value="FAD/NAD(P)-binding domain"/>
    <property type="match status" value="1"/>
</dbReference>
<dbReference type="eggNOG" id="COG2907">
    <property type="taxonomic scope" value="Bacteria"/>
</dbReference>
<sequence>MRIAVVGAGVSGLTLAWLLDETRGAEEVTLYTGGAVGGHAESIATEAAWVDPAAQHLAPGAFPVHTELLRALGLEAALVEAPLSTTIRVGRAEEPVLVTPHPSMRGQPASAVAGKNLRYLGDFLARAGEMASGPDSWWITSGELVDSLGLPAAVERDVVYPLLASFVGCSVERARDLSLPAAVAFLVRNAPDDPEQPPRWANLSGGLGRLAAALLAELRSGSVLRTEVVRVSSANSRWRITDIDGRVEHFDRVVFAASPESVLAVLDEGCGPGLSEVLRRFHHVSATLAVHRDPCYVDGSPKYRSTNNITVSADRDGNHWAETSTWYGPITGENVFKSWITHRSHRPESVIAEREYRHPVPTVDHVAAQRALLEWQGSDGLYCVGSWTVDVDSQESAVRSAVSVARELAPEGDRLRRLSLASESPV</sequence>
<dbReference type="AlphaFoldDB" id="A0A099D6I8"/>
<evidence type="ECO:0008006" key="5">
    <source>
        <dbReference type="Google" id="ProtNLM"/>
    </source>
</evidence>
<dbReference type="KEGG" id="aey:CDG81_15235"/>
<dbReference type="EMBL" id="JPMV01000025">
    <property type="protein sequence ID" value="KGI80970.1"/>
    <property type="molecule type" value="Genomic_DNA"/>
</dbReference>
<dbReference type="PANTHER" id="PTHR42923:SF20">
    <property type="entry name" value="FLAVIN-CONTAINING AMINE OXIDASEDEHYDROGENASE"/>
    <property type="match status" value="1"/>
</dbReference>
<reference evidence="2 3" key="1">
    <citation type="journal article" date="2014" name="PLoS ONE">
        <title>Identification and Characterization of a New Erythromycin Biosynthetic Gene Cluster in Actinopolyspora erythraea YIM90600, a Novel Erythronolide-Producing Halophilic Actinomycete Isolated from Salt Field.</title>
        <authorList>
            <person name="Chen D."/>
            <person name="Feng J."/>
            <person name="Huang L."/>
            <person name="Zhang Q."/>
            <person name="Wu J."/>
            <person name="Zhu X."/>
            <person name="Duan Y."/>
            <person name="Xu Z."/>
        </authorList>
    </citation>
    <scope>NUCLEOTIDE SEQUENCE [LARGE SCALE GENOMIC DNA]</scope>
    <source>
        <strain evidence="2 3">YIM90600</strain>
    </source>
</reference>
<reference evidence="1 4" key="2">
    <citation type="submission" date="2017-08" db="EMBL/GenBank/DDBJ databases">
        <title>The complete genome sequence of moderately halophilic actinomycete Actinopolyspora erythraea YIM 90600, the producer of novel erythromycin, novel actinopolysporins A-C and tubercidin.</title>
        <authorList>
            <person name="Yin M."/>
            <person name="Tang S."/>
        </authorList>
    </citation>
    <scope>NUCLEOTIDE SEQUENCE [LARGE SCALE GENOMIC DNA]</scope>
    <source>
        <strain evidence="1 4">YIM 90600</strain>
    </source>
</reference>
<dbReference type="EMBL" id="CP022752">
    <property type="protein sequence ID" value="ASU79414.1"/>
    <property type="molecule type" value="Genomic_DNA"/>
</dbReference>
<dbReference type="RefSeq" id="WP_043574516.1">
    <property type="nucleotide sequence ID" value="NZ_CP022752.1"/>
</dbReference>
<keyword evidence="3" id="KW-1185">Reference proteome</keyword>
<dbReference type="PANTHER" id="PTHR42923">
    <property type="entry name" value="PROTOPORPHYRINOGEN OXIDASE"/>
    <property type="match status" value="1"/>
</dbReference>
<dbReference type="Proteomes" id="UP000029737">
    <property type="component" value="Unassembled WGS sequence"/>
</dbReference>
<dbReference type="GO" id="GO:0016491">
    <property type="term" value="F:oxidoreductase activity"/>
    <property type="evidence" value="ECO:0007669"/>
    <property type="project" value="TreeGrafter"/>
</dbReference>
<name>A0A099D6I8_9ACTN</name>
<evidence type="ECO:0000313" key="3">
    <source>
        <dbReference type="Proteomes" id="UP000029737"/>
    </source>
</evidence>
<dbReference type="HOGENOM" id="CLU_028123_0_0_11"/>
<proteinExistence type="predicted"/>
<protein>
    <recommendedName>
        <fullName evidence="5">Amine oxidase domain-containing protein</fullName>
    </recommendedName>
</protein>
<accession>A0A099D6I8</accession>
<dbReference type="InterPro" id="IPR050464">
    <property type="entry name" value="Zeta_carotene_desat/Oxidored"/>
</dbReference>
<dbReference type="OrthoDB" id="20837at2"/>
<gene>
    <name evidence="1" type="ORF">CDG81_15235</name>
    <name evidence="2" type="ORF">IL38_14520</name>
</gene>